<evidence type="ECO:0000313" key="6">
    <source>
        <dbReference type="Proteomes" id="UP001501920"/>
    </source>
</evidence>
<evidence type="ECO:0000256" key="2">
    <source>
        <dbReference type="ARBA" id="ARBA00022741"/>
    </source>
</evidence>
<evidence type="ECO:0000256" key="1">
    <source>
        <dbReference type="ARBA" id="ARBA00008535"/>
    </source>
</evidence>
<dbReference type="Proteomes" id="UP001501920">
    <property type="component" value="Chromosome 5"/>
</dbReference>
<dbReference type="SUPFAM" id="SSF52540">
    <property type="entry name" value="P-loop containing nucleoside triphosphate hydrolases"/>
    <property type="match status" value="1"/>
</dbReference>
<feature type="domain" description="AIG1-type G" evidence="4">
    <location>
        <begin position="11"/>
        <end position="213"/>
    </location>
</feature>
<name>A0AAR2LHZ0_PYGNA</name>
<keyword evidence="3" id="KW-0342">GTP-binding</keyword>
<dbReference type="Gene3D" id="3.40.50.300">
    <property type="entry name" value="P-loop containing nucleotide triphosphate hydrolases"/>
    <property type="match status" value="1"/>
</dbReference>
<dbReference type="CDD" id="cd01852">
    <property type="entry name" value="AIG1"/>
    <property type="match status" value="1"/>
</dbReference>
<sequence>ASQCIYSSMSPEPWRLVLLGKTGVGKSSVGNTILGDKVFKSESRATSVTTYCSAEKRVINGQKITVIDTPGLYDTNMSNDFIIKEAVKGVRLAAPGPHAFLLVIDVRRFTQEEKDTVKNFQKAFGDGVHKHMIVLFTRGDDLEYDNKTVDTYVDEAGPDLKGLISACGRRYHVFNNRKTEDRTQVEILFQKIRTMLDASNHSYYNYELFESEQRMSELEAKLRKLQQQIPFCSIL</sequence>
<evidence type="ECO:0000259" key="4">
    <source>
        <dbReference type="PROSITE" id="PS51720"/>
    </source>
</evidence>
<proteinExistence type="inferred from homology"/>
<organism evidence="5 6">
    <name type="scientific">Pygocentrus nattereri</name>
    <name type="common">Red-bellied piranha</name>
    <dbReference type="NCBI Taxonomy" id="42514"/>
    <lineage>
        <taxon>Eukaryota</taxon>
        <taxon>Metazoa</taxon>
        <taxon>Chordata</taxon>
        <taxon>Craniata</taxon>
        <taxon>Vertebrata</taxon>
        <taxon>Euteleostomi</taxon>
        <taxon>Actinopterygii</taxon>
        <taxon>Neopterygii</taxon>
        <taxon>Teleostei</taxon>
        <taxon>Ostariophysi</taxon>
        <taxon>Characiformes</taxon>
        <taxon>Characoidei</taxon>
        <taxon>Pygocentrus</taxon>
    </lineage>
</organism>
<dbReference type="InterPro" id="IPR006703">
    <property type="entry name" value="G_AIG1"/>
</dbReference>
<reference evidence="5 6" key="1">
    <citation type="submission" date="2020-10" db="EMBL/GenBank/DDBJ databases">
        <title>Pygocentrus nattereri (red-bellied piranha) genome, fPygNat1, primary haplotype.</title>
        <authorList>
            <person name="Myers G."/>
            <person name="Meyer A."/>
            <person name="Karagic N."/>
            <person name="Pippel M."/>
            <person name="Winkler S."/>
            <person name="Tracey A."/>
            <person name="Wood J."/>
            <person name="Formenti G."/>
            <person name="Howe K."/>
            <person name="Fedrigo O."/>
            <person name="Jarvis E.D."/>
        </authorList>
    </citation>
    <scope>NUCLEOTIDE SEQUENCE [LARGE SCALE GENOMIC DNA]</scope>
</reference>
<dbReference type="Pfam" id="PF04548">
    <property type="entry name" value="AIG1"/>
    <property type="match status" value="1"/>
</dbReference>
<comment type="similarity">
    <text evidence="1">Belongs to the TRAFAC class TrmE-Era-EngA-EngB-Septin-like GTPase superfamily. AIG1/Toc34/Toc159-like paraseptin GTPase family. IAN subfamily.</text>
</comment>
<dbReference type="GeneTree" id="ENSGT01120000271858"/>
<evidence type="ECO:0000256" key="3">
    <source>
        <dbReference type="ARBA" id="ARBA00023134"/>
    </source>
</evidence>
<reference evidence="5" key="2">
    <citation type="submission" date="2025-08" db="UniProtKB">
        <authorList>
            <consortium name="Ensembl"/>
        </authorList>
    </citation>
    <scope>IDENTIFICATION</scope>
</reference>
<dbReference type="PANTHER" id="PTHR10903">
    <property type="entry name" value="GTPASE, IMAP FAMILY MEMBER-RELATED"/>
    <property type="match status" value="1"/>
</dbReference>
<dbReference type="GO" id="GO:0005525">
    <property type="term" value="F:GTP binding"/>
    <property type="evidence" value="ECO:0007669"/>
    <property type="project" value="UniProtKB-KW"/>
</dbReference>
<dbReference type="AlphaFoldDB" id="A0AAR2LHZ0"/>
<evidence type="ECO:0000313" key="5">
    <source>
        <dbReference type="Ensembl" id="ENSPNAP00000074277.1"/>
    </source>
</evidence>
<dbReference type="InterPro" id="IPR045058">
    <property type="entry name" value="GIMA/IAN/Toc"/>
</dbReference>
<dbReference type="PANTHER" id="PTHR10903:SF170">
    <property type="entry name" value="GTPASE IMAP FAMILY MEMBER 7"/>
    <property type="match status" value="1"/>
</dbReference>
<dbReference type="PROSITE" id="PS51720">
    <property type="entry name" value="G_AIG1"/>
    <property type="match status" value="1"/>
</dbReference>
<keyword evidence="2" id="KW-0547">Nucleotide-binding</keyword>
<dbReference type="Ensembl" id="ENSPNAT00000081756.1">
    <property type="protein sequence ID" value="ENSPNAP00000074277.1"/>
    <property type="gene ID" value="ENSPNAG00000036848.1"/>
</dbReference>
<dbReference type="FunFam" id="3.40.50.300:FF:000366">
    <property type="entry name" value="GTPase, IMAP family member 2"/>
    <property type="match status" value="1"/>
</dbReference>
<keyword evidence="6" id="KW-1185">Reference proteome</keyword>
<accession>A0AAR2LHZ0</accession>
<protein>
    <submittedName>
        <fullName evidence="5">Zgc:153642</fullName>
    </submittedName>
</protein>
<dbReference type="InterPro" id="IPR027417">
    <property type="entry name" value="P-loop_NTPase"/>
</dbReference>
<reference evidence="5" key="3">
    <citation type="submission" date="2025-09" db="UniProtKB">
        <authorList>
            <consortium name="Ensembl"/>
        </authorList>
    </citation>
    <scope>IDENTIFICATION</scope>
</reference>